<proteinExistence type="predicted"/>
<dbReference type="VEuPathDB" id="FungiDB:HMPREF1541_07277"/>
<evidence type="ECO:0000313" key="2">
    <source>
        <dbReference type="Proteomes" id="UP000030752"/>
    </source>
</evidence>
<accession>W2RPJ4</accession>
<gene>
    <name evidence="1" type="ORF">HMPREF1541_07277</name>
</gene>
<dbReference type="HOGENOM" id="CLU_1219655_0_0_1"/>
<sequence>MVMSRLLGMAMLAIGEWDDARLHRASNVRIYEEVLEDLQADATEREVALLMKKMNIGVQEWYLDRQELSAPEHVDNRYPRLFDGLRIQHESFNDWFFKFDKGVWQDLGVASTFCMMTAHGTLNGAWARCIAPDEEQLPYGYACMQVYEQVKVTREGHPVTAKAERTAFAELSASMDELISEREAYVGNSAKLQRRLNRVKEAFVTEAFILIELHEEGDQLNGGSKWK</sequence>
<name>W2RPJ4_CYPE1</name>
<dbReference type="InParanoid" id="W2RPJ4"/>
<dbReference type="EMBL" id="KB822723">
    <property type="protein sequence ID" value="ETN37654.1"/>
    <property type="molecule type" value="Genomic_DNA"/>
</dbReference>
<evidence type="ECO:0000313" key="1">
    <source>
        <dbReference type="EMBL" id="ETN37654.1"/>
    </source>
</evidence>
<dbReference type="RefSeq" id="XP_008719823.1">
    <property type="nucleotide sequence ID" value="XM_008721601.1"/>
</dbReference>
<dbReference type="GeneID" id="19974616"/>
<protein>
    <submittedName>
        <fullName evidence="1">Uncharacterized protein</fullName>
    </submittedName>
</protein>
<organism evidence="1 2">
    <name type="scientific">Cyphellophora europaea (strain CBS 101466)</name>
    <name type="common">Phialophora europaea</name>
    <dbReference type="NCBI Taxonomy" id="1220924"/>
    <lineage>
        <taxon>Eukaryota</taxon>
        <taxon>Fungi</taxon>
        <taxon>Dikarya</taxon>
        <taxon>Ascomycota</taxon>
        <taxon>Pezizomycotina</taxon>
        <taxon>Eurotiomycetes</taxon>
        <taxon>Chaetothyriomycetidae</taxon>
        <taxon>Chaetothyriales</taxon>
        <taxon>Cyphellophoraceae</taxon>
        <taxon>Cyphellophora</taxon>
    </lineage>
</organism>
<keyword evidence="2" id="KW-1185">Reference proteome</keyword>
<dbReference type="Proteomes" id="UP000030752">
    <property type="component" value="Unassembled WGS sequence"/>
</dbReference>
<dbReference type="AlphaFoldDB" id="W2RPJ4"/>
<reference evidence="1 2" key="1">
    <citation type="submission" date="2013-03" db="EMBL/GenBank/DDBJ databases">
        <title>The Genome Sequence of Phialophora europaea CBS 101466.</title>
        <authorList>
            <consortium name="The Broad Institute Genomics Platform"/>
            <person name="Cuomo C."/>
            <person name="de Hoog S."/>
            <person name="Gorbushina A."/>
            <person name="Walker B."/>
            <person name="Young S.K."/>
            <person name="Zeng Q."/>
            <person name="Gargeya S."/>
            <person name="Fitzgerald M."/>
            <person name="Haas B."/>
            <person name="Abouelleil A."/>
            <person name="Allen A.W."/>
            <person name="Alvarado L."/>
            <person name="Arachchi H.M."/>
            <person name="Berlin A.M."/>
            <person name="Chapman S.B."/>
            <person name="Gainer-Dewar J."/>
            <person name="Goldberg J."/>
            <person name="Griggs A."/>
            <person name="Gujja S."/>
            <person name="Hansen M."/>
            <person name="Howarth C."/>
            <person name="Imamovic A."/>
            <person name="Ireland A."/>
            <person name="Larimer J."/>
            <person name="McCowan C."/>
            <person name="Murphy C."/>
            <person name="Pearson M."/>
            <person name="Poon T.W."/>
            <person name="Priest M."/>
            <person name="Roberts A."/>
            <person name="Saif S."/>
            <person name="Shea T."/>
            <person name="Sisk P."/>
            <person name="Sykes S."/>
            <person name="Wortman J."/>
            <person name="Nusbaum C."/>
            <person name="Birren B."/>
        </authorList>
    </citation>
    <scope>NUCLEOTIDE SEQUENCE [LARGE SCALE GENOMIC DNA]</scope>
    <source>
        <strain evidence="1 2">CBS 101466</strain>
    </source>
</reference>